<dbReference type="PANTHER" id="PTHR45829">
    <property type="entry name" value="MITOCHONDRIAL CARRIER PROTEIN RIM2"/>
    <property type="match status" value="1"/>
</dbReference>
<accession>A0A183F930</accession>
<dbReference type="GO" id="GO:0005743">
    <property type="term" value="C:mitochondrial inner membrane"/>
    <property type="evidence" value="ECO:0007669"/>
    <property type="project" value="UniProtKB-SubCell"/>
</dbReference>
<evidence type="ECO:0000313" key="12">
    <source>
        <dbReference type="EMBL" id="VDO27284.1"/>
    </source>
</evidence>
<dbReference type="Gene3D" id="1.50.40.10">
    <property type="entry name" value="Mitochondrial carrier domain"/>
    <property type="match status" value="1"/>
</dbReference>
<dbReference type="PROSITE" id="PS50920">
    <property type="entry name" value="SOLCAR"/>
    <property type="match status" value="1"/>
</dbReference>
<dbReference type="InterPro" id="IPR018108">
    <property type="entry name" value="MCP_transmembrane"/>
</dbReference>
<dbReference type="AlphaFoldDB" id="A0A183F930"/>
<evidence type="ECO:0000256" key="1">
    <source>
        <dbReference type="ARBA" id="ARBA00004448"/>
    </source>
</evidence>
<accession>A0A3P7UVY5</accession>
<keyword evidence="6" id="KW-0999">Mitochondrion inner membrane</keyword>
<reference evidence="14" key="2">
    <citation type="submission" date="2019-09" db="UniProtKB">
        <authorList>
            <consortium name="WormBaseParasite"/>
        </authorList>
    </citation>
    <scope>IDENTIFICATION</scope>
</reference>
<evidence type="ECO:0000256" key="2">
    <source>
        <dbReference type="ARBA" id="ARBA00006375"/>
    </source>
</evidence>
<evidence type="ECO:0000256" key="8">
    <source>
        <dbReference type="ARBA" id="ARBA00023128"/>
    </source>
</evidence>
<keyword evidence="3 11" id="KW-0813">Transport</keyword>
<dbReference type="EMBL" id="UZAH01004508">
    <property type="protein sequence ID" value="VDO27284.1"/>
    <property type="molecule type" value="Genomic_DNA"/>
</dbReference>
<comment type="subcellular location">
    <subcellularLocation>
        <location evidence="1">Mitochondrion inner membrane</location>
        <topology evidence="1">Multi-pass membrane protein</topology>
    </subcellularLocation>
</comment>
<evidence type="ECO:0000256" key="5">
    <source>
        <dbReference type="ARBA" id="ARBA00022737"/>
    </source>
</evidence>
<evidence type="ECO:0000256" key="10">
    <source>
        <dbReference type="PROSITE-ProRule" id="PRU00282"/>
    </source>
</evidence>
<keyword evidence="4 10" id="KW-0812">Transmembrane</keyword>
<dbReference type="Proteomes" id="UP000050761">
    <property type="component" value="Unassembled WGS sequence"/>
</dbReference>
<keyword evidence="8" id="KW-0496">Mitochondrion</keyword>
<keyword evidence="9 10" id="KW-0472">Membrane</keyword>
<gene>
    <name evidence="12" type="ORF">HPBE_LOCUS2674</name>
</gene>
<dbReference type="OrthoDB" id="5843779at2759"/>
<evidence type="ECO:0000256" key="3">
    <source>
        <dbReference type="ARBA" id="ARBA00022448"/>
    </source>
</evidence>
<name>A0A183F930_HELPZ</name>
<dbReference type="WBParaSite" id="HPBE_0000267201-mRNA-1">
    <property type="protein sequence ID" value="HPBE_0000267201-mRNA-1"/>
    <property type="gene ID" value="HPBE_0000267201"/>
</dbReference>
<evidence type="ECO:0000313" key="13">
    <source>
        <dbReference type="Proteomes" id="UP000050761"/>
    </source>
</evidence>
<evidence type="ECO:0000256" key="11">
    <source>
        <dbReference type="RuleBase" id="RU000488"/>
    </source>
</evidence>
<organism evidence="13 14">
    <name type="scientific">Heligmosomoides polygyrus</name>
    <name type="common">Parasitic roundworm</name>
    <dbReference type="NCBI Taxonomy" id="6339"/>
    <lineage>
        <taxon>Eukaryota</taxon>
        <taxon>Metazoa</taxon>
        <taxon>Ecdysozoa</taxon>
        <taxon>Nematoda</taxon>
        <taxon>Chromadorea</taxon>
        <taxon>Rhabditida</taxon>
        <taxon>Rhabditina</taxon>
        <taxon>Rhabditomorpha</taxon>
        <taxon>Strongyloidea</taxon>
        <taxon>Heligmosomidae</taxon>
        <taxon>Heligmosomoides</taxon>
    </lineage>
</organism>
<dbReference type="InterPro" id="IPR023395">
    <property type="entry name" value="MCP_dom_sf"/>
</dbReference>
<evidence type="ECO:0000256" key="4">
    <source>
        <dbReference type="ARBA" id="ARBA00022692"/>
    </source>
</evidence>
<dbReference type="GO" id="GO:1990519">
    <property type="term" value="P:pyrimidine nucleotide import into mitochondrion"/>
    <property type="evidence" value="ECO:0007669"/>
    <property type="project" value="TreeGrafter"/>
</dbReference>
<proteinExistence type="inferred from homology"/>
<feature type="repeat" description="Solcar" evidence="10">
    <location>
        <begin position="1"/>
        <end position="46"/>
    </location>
</feature>
<protein>
    <submittedName>
        <fullName evidence="14">Mitochondrial carrier protein</fullName>
    </submittedName>
</protein>
<dbReference type="PANTHER" id="PTHR45829:SF4">
    <property type="entry name" value="MITOCHONDRIAL CARRIER PROTEIN RIM2"/>
    <property type="match status" value="1"/>
</dbReference>
<reference evidence="12 13" key="1">
    <citation type="submission" date="2018-11" db="EMBL/GenBank/DDBJ databases">
        <authorList>
            <consortium name="Pathogen Informatics"/>
        </authorList>
    </citation>
    <scope>NUCLEOTIDE SEQUENCE [LARGE SCALE GENOMIC DNA]</scope>
</reference>
<keyword evidence="13" id="KW-1185">Reference proteome</keyword>
<dbReference type="InterPro" id="IPR049562">
    <property type="entry name" value="SLC25A33/36-like"/>
</dbReference>
<evidence type="ECO:0000256" key="6">
    <source>
        <dbReference type="ARBA" id="ARBA00022792"/>
    </source>
</evidence>
<sequence>MVLSCSCYIVKNEGIGGLYKGLLPNLVGVAPSKAVYFYSYSTSKRIWNESEIFLPNSAIVHM</sequence>
<evidence type="ECO:0000313" key="14">
    <source>
        <dbReference type="WBParaSite" id="HPBE_0000267201-mRNA-1"/>
    </source>
</evidence>
<keyword evidence="5" id="KW-0677">Repeat</keyword>
<evidence type="ECO:0000256" key="7">
    <source>
        <dbReference type="ARBA" id="ARBA00022989"/>
    </source>
</evidence>
<keyword evidence="7" id="KW-1133">Transmembrane helix</keyword>
<comment type="similarity">
    <text evidence="2 11">Belongs to the mitochondrial carrier (TC 2.A.29) family.</text>
</comment>
<evidence type="ECO:0000256" key="9">
    <source>
        <dbReference type="ARBA" id="ARBA00023136"/>
    </source>
</evidence>
<dbReference type="SUPFAM" id="SSF103506">
    <property type="entry name" value="Mitochondrial carrier"/>
    <property type="match status" value="1"/>
</dbReference>
<dbReference type="GO" id="GO:0015218">
    <property type="term" value="F:pyrimidine nucleotide transmembrane transporter activity"/>
    <property type="evidence" value="ECO:0007669"/>
    <property type="project" value="InterPro"/>
</dbReference>
<dbReference type="Pfam" id="PF00153">
    <property type="entry name" value="Mito_carr"/>
    <property type="match status" value="1"/>
</dbReference>